<dbReference type="InterPro" id="IPR013022">
    <property type="entry name" value="Xyl_isomerase-like_TIM-brl"/>
</dbReference>
<feature type="compositionally biased region" description="Polar residues" evidence="9">
    <location>
        <begin position="105"/>
        <end position="126"/>
    </location>
</feature>
<keyword evidence="7" id="KW-0862">Zinc</keyword>
<dbReference type="AlphaFoldDB" id="A0A5M8PUW4"/>
<dbReference type="GO" id="GO:0003906">
    <property type="term" value="F:DNA-(apurinic or apyrimidinic site) endonuclease activity"/>
    <property type="evidence" value="ECO:0007669"/>
    <property type="project" value="TreeGrafter"/>
</dbReference>
<evidence type="ECO:0000256" key="6">
    <source>
        <dbReference type="ARBA" id="ARBA00022801"/>
    </source>
</evidence>
<dbReference type="Gene3D" id="3.20.20.150">
    <property type="entry name" value="Divalent-metal-dependent TIM barrel enzymes"/>
    <property type="match status" value="1"/>
</dbReference>
<feature type="domain" description="Xylose isomerase-like TIM barrel" evidence="10">
    <location>
        <begin position="242"/>
        <end position="504"/>
    </location>
</feature>
<evidence type="ECO:0000313" key="11">
    <source>
        <dbReference type="EMBL" id="KAA6413186.1"/>
    </source>
</evidence>
<protein>
    <recommendedName>
        <fullName evidence="3">Apurinic-apyrimidinic endonuclease 1</fullName>
    </recommendedName>
</protein>
<dbReference type="GO" id="GO:0008081">
    <property type="term" value="F:phosphoric diester hydrolase activity"/>
    <property type="evidence" value="ECO:0007669"/>
    <property type="project" value="TreeGrafter"/>
</dbReference>
<accession>A0A5M8PUW4</accession>
<feature type="compositionally biased region" description="Basic and acidic residues" evidence="9">
    <location>
        <begin position="176"/>
        <end position="185"/>
    </location>
</feature>
<evidence type="ECO:0000256" key="7">
    <source>
        <dbReference type="ARBA" id="ARBA00022833"/>
    </source>
</evidence>
<keyword evidence="11" id="KW-0255">Endonuclease</keyword>
<dbReference type="SUPFAM" id="SSF51658">
    <property type="entry name" value="Xylose isomerase-like"/>
    <property type="match status" value="1"/>
</dbReference>
<feature type="compositionally biased region" description="Polar residues" evidence="9">
    <location>
        <begin position="576"/>
        <end position="586"/>
    </location>
</feature>
<evidence type="ECO:0000313" key="12">
    <source>
        <dbReference type="Proteomes" id="UP000324767"/>
    </source>
</evidence>
<dbReference type="GO" id="GO:0003677">
    <property type="term" value="F:DNA binding"/>
    <property type="evidence" value="ECO:0007669"/>
    <property type="project" value="InterPro"/>
</dbReference>
<dbReference type="PROSITE" id="PS00730">
    <property type="entry name" value="AP_NUCLEASE_F2_2"/>
    <property type="match status" value="1"/>
</dbReference>
<dbReference type="InterPro" id="IPR001719">
    <property type="entry name" value="AP_endonuc_2"/>
</dbReference>
<feature type="compositionally biased region" description="Basic residues" evidence="9">
    <location>
        <begin position="144"/>
        <end position="154"/>
    </location>
</feature>
<dbReference type="NCBIfam" id="TIGR00587">
    <property type="entry name" value="nfo"/>
    <property type="match status" value="1"/>
</dbReference>
<dbReference type="SMART" id="SM00518">
    <property type="entry name" value="AP2Ec"/>
    <property type="match status" value="1"/>
</dbReference>
<dbReference type="EMBL" id="VXIT01000004">
    <property type="protein sequence ID" value="KAA6413186.1"/>
    <property type="molecule type" value="Genomic_DNA"/>
</dbReference>
<dbReference type="Proteomes" id="UP000324767">
    <property type="component" value="Unassembled WGS sequence"/>
</dbReference>
<feature type="compositionally biased region" description="Low complexity" evidence="9">
    <location>
        <begin position="9"/>
        <end position="28"/>
    </location>
</feature>
<dbReference type="Pfam" id="PF01261">
    <property type="entry name" value="AP_endonuc_2"/>
    <property type="match status" value="1"/>
</dbReference>
<dbReference type="FunFam" id="3.20.20.150:FF:000001">
    <property type="entry name" value="Probable endonuclease 4"/>
    <property type="match status" value="1"/>
</dbReference>
<dbReference type="GO" id="GO:0008270">
    <property type="term" value="F:zinc ion binding"/>
    <property type="evidence" value="ECO:0007669"/>
    <property type="project" value="InterPro"/>
</dbReference>
<keyword evidence="5" id="KW-0227">DNA damage</keyword>
<evidence type="ECO:0000256" key="8">
    <source>
        <dbReference type="ARBA" id="ARBA00023204"/>
    </source>
</evidence>
<dbReference type="PROSITE" id="PS00731">
    <property type="entry name" value="AP_NUCLEASE_F2_3"/>
    <property type="match status" value="1"/>
</dbReference>
<evidence type="ECO:0000256" key="9">
    <source>
        <dbReference type="SAM" id="MobiDB-lite"/>
    </source>
</evidence>
<feature type="region of interest" description="Disordered" evidence="9">
    <location>
        <begin position="530"/>
        <end position="586"/>
    </location>
</feature>
<keyword evidence="8" id="KW-0234">DNA repair</keyword>
<evidence type="ECO:0000259" key="10">
    <source>
        <dbReference type="Pfam" id="PF01261"/>
    </source>
</evidence>
<dbReference type="PANTHER" id="PTHR21445:SF0">
    <property type="entry name" value="APURINIC-APYRIMIDINIC ENDONUCLEASE"/>
    <property type="match status" value="1"/>
</dbReference>
<dbReference type="CDD" id="cd00019">
    <property type="entry name" value="AP2Ec"/>
    <property type="match status" value="1"/>
</dbReference>
<evidence type="ECO:0000256" key="3">
    <source>
        <dbReference type="ARBA" id="ARBA00021759"/>
    </source>
</evidence>
<keyword evidence="4" id="KW-0479">Metal-binding</keyword>
<dbReference type="InterPro" id="IPR036237">
    <property type="entry name" value="Xyl_isomerase-like_sf"/>
</dbReference>
<dbReference type="GO" id="GO:0005739">
    <property type="term" value="C:mitochondrion"/>
    <property type="evidence" value="ECO:0007669"/>
    <property type="project" value="TreeGrafter"/>
</dbReference>
<proteinExistence type="inferred from homology"/>
<keyword evidence="11" id="KW-0540">Nuclease</keyword>
<evidence type="ECO:0000256" key="4">
    <source>
        <dbReference type="ARBA" id="ARBA00022723"/>
    </source>
</evidence>
<evidence type="ECO:0000256" key="1">
    <source>
        <dbReference type="ARBA" id="ARBA00001947"/>
    </source>
</evidence>
<comment type="similarity">
    <text evidence="2">Belongs to the AP endonuclease 2 family.</text>
</comment>
<dbReference type="GO" id="GO:0006284">
    <property type="term" value="P:base-excision repair"/>
    <property type="evidence" value="ECO:0007669"/>
    <property type="project" value="TreeGrafter"/>
</dbReference>
<evidence type="ECO:0000256" key="2">
    <source>
        <dbReference type="ARBA" id="ARBA00005340"/>
    </source>
</evidence>
<dbReference type="PANTHER" id="PTHR21445">
    <property type="entry name" value="ENDONUCLEASE IV ENDODEOXYRIBONUCLEASE IV"/>
    <property type="match status" value="1"/>
</dbReference>
<dbReference type="HAMAP" id="MF_00152">
    <property type="entry name" value="Nfo"/>
    <property type="match status" value="1"/>
</dbReference>
<keyword evidence="6" id="KW-0378">Hydrolase</keyword>
<feature type="compositionally biased region" description="Basic and acidic residues" evidence="9">
    <location>
        <begin position="530"/>
        <end position="559"/>
    </location>
</feature>
<evidence type="ECO:0000256" key="5">
    <source>
        <dbReference type="ARBA" id="ARBA00022763"/>
    </source>
</evidence>
<comment type="caution">
    <text evidence="11">The sequence shown here is derived from an EMBL/GenBank/DDBJ whole genome shotgun (WGS) entry which is preliminary data.</text>
</comment>
<dbReference type="OrthoDB" id="7663182at2759"/>
<name>A0A5M8PUW4_9LECA</name>
<reference evidence="11 12" key="1">
    <citation type="submission" date="2019-09" db="EMBL/GenBank/DDBJ databases">
        <title>The hologenome of the rock-dwelling lichen Lasallia pustulata.</title>
        <authorList>
            <person name="Greshake Tzovaras B."/>
            <person name="Segers F."/>
            <person name="Bicker A."/>
            <person name="Dal Grande F."/>
            <person name="Otte J."/>
            <person name="Hankeln T."/>
            <person name="Schmitt I."/>
            <person name="Ebersberger I."/>
        </authorList>
    </citation>
    <scope>NUCLEOTIDE SEQUENCE [LARGE SCALE GENOMIC DNA]</scope>
    <source>
        <strain evidence="11">A1-1</strain>
    </source>
</reference>
<gene>
    <name evidence="11" type="ORF">FRX48_02930</name>
</gene>
<sequence length="586" mass="64716">MQQGAPRTSIAPSLSPDSSLSSAFSFESAHGDYKVAAHPGNNKTPATADEDVNLEKTNSKTQRQKRGAAEPQAGGSATKKRKTVRTTAVGKPTLDEETATRVWRSRTTTQITTKVSTNRVGQASSKVKTEQEESLVAEQEDKPKRSKRTTKIKVKSAEDQEEEVATPKKSTKRTKKEVVEVKQEAEEAGEEGEDPPRKKRRRKTKEEKEAEAMPLAARTTGLRMFLGAHVSSAKGVHNSVTNCVHIGGNAFALFLKSQRKWENPPLQDSHRDQFRASCIDHKYDATSHILPHGSYLVNLAQVDPTRAQQAYTAFLDDLHRCEALNIKLYNFHPGWTGPHPRPAAISRIASALNRALAATATVKPVLETMAGAGNVIGSTFEDLRDIIALVSDKSRIGVCLDTCHAFAAGYDLRTRETFEAVLGEFDRVVGREYLSAVHVNDSKAPLGSRRDLHQNIGVGFLGLRAFHHLMNEERFAGLPMVLETPIERTDDEGRTVEDKGVWAREIKLLEGLIGMDAEGEEFKALERELADRGEEERGKYMEAFERKAEKERVAREKGGAKGKRKKKKKGEEGEDTGNSSSELSDI</sequence>
<organism evidence="11 12">
    <name type="scientific">Lasallia pustulata</name>
    <dbReference type="NCBI Taxonomy" id="136370"/>
    <lineage>
        <taxon>Eukaryota</taxon>
        <taxon>Fungi</taxon>
        <taxon>Dikarya</taxon>
        <taxon>Ascomycota</taxon>
        <taxon>Pezizomycotina</taxon>
        <taxon>Lecanoromycetes</taxon>
        <taxon>OSLEUM clade</taxon>
        <taxon>Umbilicariomycetidae</taxon>
        <taxon>Umbilicariales</taxon>
        <taxon>Umbilicariaceae</taxon>
        <taxon>Lasallia</taxon>
    </lineage>
</organism>
<dbReference type="InterPro" id="IPR018246">
    <property type="entry name" value="AP_endonuc_F2_Zn_BS"/>
</dbReference>
<dbReference type="PROSITE" id="PS51432">
    <property type="entry name" value="AP_NUCLEASE_F2_4"/>
    <property type="match status" value="1"/>
</dbReference>
<dbReference type="GO" id="GO:0005634">
    <property type="term" value="C:nucleus"/>
    <property type="evidence" value="ECO:0007669"/>
    <property type="project" value="TreeGrafter"/>
</dbReference>
<feature type="region of interest" description="Disordered" evidence="9">
    <location>
        <begin position="1"/>
        <end position="216"/>
    </location>
</feature>
<comment type="cofactor">
    <cofactor evidence="1">
        <name>Zn(2+)</name>
        <dbReference type="ChEBI" id="CHEBI:29105"/>
    </cofactor>
</comment>